<dbReference type="EMBL" id="PQIB02000007">
    <property type="protein sequence ID" value="RLN08389.1"/>
    <property type="molecule type" value="Genomic_DNA"/>
</dbReference>
<protein>
    <submittedName>
        <fullName evidence="1">NAC domain-containing protein 73-like</fullName>
    </submittedName>
</protein>
<dbReference type="OrthoDB" id="786443at2759"/>
<organism evidence="1 2">
    <name type="scientific">Panicum miliaceum</name>
    <name type="common">Proso millet</name>
    <name type="synonym">Broomcorn millet</name>
    <dbReference type="NCBI Taxonomy" id="4540"/>
    <lineage>
        <taxon>Eukaryota</taxon>
        <taxon>Viridiplantae</taxon>
        <taxon>Streptophyta</taxon>
        <taxon>Embryophyta</taxon>
        <taxon>Tracheophyta</taxon>
        <taxon>Spermatophyta</taxon>
        <taxon>Magnoliopsida</taxon>
        <taxon>Liliopsida</taxon>
        <taxon>Poales</taxon>
        <taxon>Poaceae</taxon>
        <taxon>PACMAD clade</taxon>
        <taxon>Panicoideae</taxon>
        <taxon>Panicodae</taxon>
        <taxon>Paniceae</taxon>
        <taxon>Panicinae</taxon>
        <taxon>Panicum</taxon>
        <taxon>Panicum sect. Panicum</taxon>
    </lineage>
</organism>
<proteinExistence type="predicted"/>
<sequence>MSTDTSCPVLVVSIQLLLQDEGEPTISIVSMEDDAVNPAWCAGAEEQQAVGGASRAQLNSDEPLLCREDSNSLNDEALLPLDYPILSQCRNEILDRNLNTFYGLPDLHNVDLGTPPDLQLGDLQFGSQESLGSWLDRI</sequence>
<keyword evidence="2" id="KW-1185">Reference proteome</keyword>
<name>A0A3L6RRL7_PANMI</name>
<dbReference type="STRING" id="4540.A0A3L6RRL7"/>
<accession>A0A3L6RRL7</accession>
<evidence type="ECO:0000313" key="2">
    <source>
        <dbReference type="Proteomes" id="UP000275267"/>
    </source>
</evidence>
<dbReference type="Proteomes" id="UP000275267">
    <property type="component" value="Unassembled WGS sequence"/>
</dbReference>
<evidence type="ECO:0000313" key="1">
    <source>
        <dbReference type="EMBL" id="RLN08389.1"/>
    </source>
</evidence>
<dbReference type="AlphaFoldDB" id="A0A3L6RRL7"/>
<comment type="caution">
    <text evidence="1">The sequence shown here is derived from an EMBL/GenBank/DDBJ whole genome shotgun (WGS) entry which is preliminary data.</text>
</comment>
<reference evidence="2" key="1">
    <citation type="journal article" date="2019" name="Nat. Commun.">
        <title>The genome of broomcorn millet.</title>
        <authorList>
            <person name="Zou C."/>
            <person name="Miki D."/>
            <person name="Li D."/>
            <person name="Tang Q."/>
            <person name="Xiao L."/>
            <person name="Rajput S."/>
            <person name="Deng P."/>
            <person name="Jia W."/>
            <person name="Huang R."/>
            <person name="Zhang M."/>
            <person name="Sun Y."/>
            <person name="Hu J."/>
            <person name="Fu X."/>
            <person name="Schnable P.S."/>
            <person name="Li F."/>
            <person name="Zhang H."/>
            <person name="Feng B."/>
            <person name="Zhu X."/>
            <person name="Liu R."/>
            <person name="Schnable J.C."/>
            <person name="Zhu J.-K."/>
            <person name="Zhang H."/>
        </authorList>
    </citation>
    <scope>NUCLEOTIDE SEQUENCE [LARGE SCALE GENOMIC DNA]</scope>
</reference>
<gene>
    <name evidence="1" type="ORF">C2845_PM11G09910</name>
</gene>